<dbReference type="GO" id="GO:0008409">
    <property type="term" value="F:5'-3' exonuclease activity"/>
    <property type="evidence" value="ECO:0007669"/>
    <property type="project" value="InterPro"/>
</dbReference>
<dbReference type="Gene3D" id="1.10.150.20">
    <property type="entry name" value="5' to 3' exonuclease, C-terminal subdomain"/>
    <property type="match status" value="1"/>
</dbReference>
<sequence length="341" mass="36539">MAERVVLVVDGNSLLHRGYHALAHTGTRTLGGEPAWAVRGLLSQLVHAVDRVGATHVVVGMDDPDRSLRRERHPTYKAQRPDKLPTLVSQLELAGRVLRQVGVPVVVPPGLEADDVLASVAARVGAQGGRTVVATSDRDAFALISSTTSVLRIINGGVEASPVLTPQRLEIMLGVRPEQYPDFAALRGDPSDNLPGVYGVGPKTAARLLSAFGGAERAFADLAEVRELLGDAVAARMAADGAREAWARNREVMAMHTDLDVDTGAALPLPADEVRHAYAHCRLPGTTTRALRALCGVDPPAQPVPEETLAWDPRAEWRAQRPERTFPPLPEKAADPQLTLF</sequence>
<dbReference type="InterPro" id="IPR002421">
    <property type="entry name" value="5-3_exonuclease"/>
</dbReference>
<dbReference type="GO" id="GO:0003677">
    <property type="term" value="F:DNA binding"/>
    <property type="evidence" value="ECO:0007669"/>
    <property type="project" value="UniProtKB-KW"/>
</dbReference>
<evidence type="ECO:0000313" key="9">
    <source>
        <dbReference type="EMBL" id="GGF40632.1"/>
    </source>
</evidence>
<dbReference type="InterPro" id="IPR020045">
    <property type="entry name" value="DNA_polI_H3TH"/>
</dbReference>
<dbReference type="Pfam" id="PF01367">
    <property type="entry name" value="5_3_exonuc"/>
    <property type="match status" value="1"/>
</dbReference>
<dbReference type="CDD" id="cd09859">
    <property type="entry name" value="PIN_53EXO"/>
    <property type="match status" value="1"/>
</dbReference>
<dbReference type="Gene3D" id="3.40.50.1010">
    <property type="entry name" value="5'-nuclease"/>
    <property type="match status" value="1"/>
</dbReference>
<dbReference type="InterPro" id="IPR008918">
    <property type="entry name" value="HhH2"/>
</dbReference>
<evidence type="ECO:0000256" key="7">
    <source>
        <dbReference type="SAM" id="MobiDB-lite"/>
    </source>
</evidence>
<keyword evidence="10" id="KW-1185">Reference proteome</keyword>
<dbReference type="SUPFAM" id="SSF47807">
    <property type="entry name" value="5' to 3' exonuclease, C-terminal subdomain"/>
    <property type="match status" value="1"/>
</dbReference>
<evidence type="ECO:0000256" key="6">
    <source>
        <dbReference type="ARBA" id="ARBA00050026"/>
    </source>
</evidence>
<evidence type="ECO:0000256" key="2">
    <source>
        <dbReference type="ARBA" id="ARBA00022801"/>
    </source>
</evidence>
<reference evidence="9" key="2">
    <citation type="submission" date="2020-09" db="EMBL/GenBank/DDBJ databases">
        <authorList>
            <person name="Sun Q."/>
            <person name="Zhou Y."/>
        </authorList>
    </citation>
    <scope>NUCLEOTIDE SEQUENCE</scope>
    <source>
        <strain evidence="9">CGMCC 1.16067</strain>
    </source>
</reference>
<comment type="function">
    <text evidence="5">5'-3' exonuclease acting preferentially on double-stranded DNA.</text>
</comment>
<keyword evidence="2" id="KW-0378">Hydrolase</keyword>
<keyword evidence="3" id="KW-0269">Exonuclease</keyword>
<accession>A0A917F217</accession>
<dbReference type="PANTHER" id="PTHR42646:SF2">
    <property type="entry name" value="5'-3' EXONUCLEASE FAMILY PROTEIN"/>
    <property type="match status" value="1"/>
</dbReference>
<dbReference type="InterPro" id="IPR029060">
    <property type="entry name" value="PIN-like_dom_sf"/>
</dbReference>
<reference evidence="9" key="1">
    <citation type="journal article" date="2014" name="Int. J. Syst. Evol. Microbiol.">
        <title>Complete genome sequence of Corynebacterium casei LMG S-19264T (=DSM 44701T), isolated from a smear-ripened cheese.</title>
        <authorList>
            <consortium name="US DOE Joint Genome Institute (JGI-PGF)"/>
            <person name="Walter F."/>
            <person name="Albersmeier A."/>
            <person name="Kalinowski J."/>
            <person name="Ruckert C."/>
        </authorList>
    </citation>
    <scope>NUCLEOTIDE SEQUENCE</scope>
    <source>
        <strain evidence="9">CGMCC 1.16067</strain>
    </source>
</reference>
<evidence type="ECO:0000256" key="1">
    <source>
        <dbReference type="ARBA" id="ARBA00022722"/>
    </source>
</evidence>
<feature type="region of interest" description="Disordered" evidence="7">
    <location>
        <begin position="318"/>
        <end position="341"/>
    </location>
</feature>
<comment type="caution">
    <text evidence="9">The sequence shown here is derived from an EMBL/GenBank/DDBJ whole genome shotgun (WGS) entry which is preliminary data.</text>
</comment>
<feature type="domain" description="5'-3' exonuclease" evidence="8">
    <location>
        <begin position="3"/>
        <end position="270"/>
    </location>
</feature>
<proteinExistence type="predicted"/>
<organism evidence="9 10">
    <name type="scientific">Marmoricola endophyticus</name>
    <dbReference type="NCBI Taxonomy" id="2040280"/>
    <lineage>
        <taxon>Bacteria</taxon>
        <taxon>Bacillati</taxon>
        <taxon>Actinomycetota</taxon>
        <taxon>Actinomycetes</taxon>
        <taxon>Propionibacteriales</taxon>
        <taxon>Nocardioidaceae</taxon>
        <taxon>Marmoricola</taxon>
    </lineage>
</organism>
<evidence type="ECO:0000256" key="5">
    <source>
        <dbReference type="ARBA" id="ARBA00049957"/>
    </source>
</evidence>
<dbReference type="SUPFAM" id="SSF88723">
    <property type="entry name" value="PIN domain-like"/>
    <property type="match status" value="1"/>
</dbReference>
<dbReference type="AlphaFoldDB" id="A0A917F217"/>
<dbReference type="GO" id="GO:0033567">
    <property type="term" value="P:DNA replication, Okazaki fragment processing"/>
    <property type="evidence" value="ECO:0007669"/>
    <property type="project" value="InterPro"/>
</dbReference>
<keyword evidence="4" id="KW-0238">DNA-binding</keyword>
<dbReference type="PANTHER" id="PTHR42646">
    <property type="entry name" value="FLAP ENDONUCLEASE XNI"/>
    <property type="match status" value="1"/>
</dbReference>
<dbReference type="InterPro" id="IPR038969">
    <property type="entry name" value="FEN"/>
</dbReference>
<dbReference type="SMART" id="SM00475">
    <property type="entry name" value="53EXOc"/>
    <property type="match status" value="1"/>
</dbReference>
<dbReference type="InterPro" id="IPR036279">
    <property type="entry name" value="5-3_exonuclease_C_sf"/>
</dbReference>
<evidence type="ECO:0000259" key="8">
    <source>
        <dbReference type="SMART" id="SM00475"/>
    </source>
</evidence>
<evidence type="ECO:0000256" key="4">
    <source>
        <dbReference type="ARBA" id="ARBA00023125"/>
    </source>
</evidence>
<protein>
    <recommendedName>
        <fullName evidence="6">5'-3' exonuclease</fullName>
    </recommendedName>
</protein>
<gene>
    <name evidence="9" type="ORF">GCM10011519_12900</name>
</gene>
<dbReference type="RefSeq" id="WP_188779039.1">
    <property type="nucleotide sequence ID" value="NZ_BMKQ01000001.1"/>
</dbReference>
<evidence type="ECO:0000256" key="3">
    <source>
        <dbReference type="ARBA" id="ARBA00022839"/>
    </source>
</evidence>
<evidence type="ECO:0000313" key="10">
    <source>
        <dbReference type="Proteomes" id="UP000649179"/>
    </source>
</evidence>
<dbReference type="GO" id="GO:0017108">
    <property type="term" value="F:5'-flap endonuclease activity"/>
    <property type="evidence" value="ECO:0007669"/>
    <property type="project" value="InterPro"/>
</dbReference>
<keyword evidence="1" id="KW-0540">Nuclease</keyword>
<dbReference type="SMART" id="SM00279">
    <property type="entry name" value="HhH2"/>
    <property type="match status" value="1"/>
</dbReference>
<dbReference type="Proteomes" id="UP000649179">
    <property type="component" value="Unassembled WGS sequence"/>
</dbReference>
<dbReference type="CDD" id="cd09898">
    <property type="entry name" value="H3TH_53EXO"/>
    <property type="match status" value="1"/>
</dbReference>
<dbReference type="InterPro" id="IPR020046">
    <property type="entry name" value="5-3_exonucl_a-hlix_arch_N"/>
</dbReference>
<dbReference type="EMBL" id="BMKQ01000001">
    <property type="protein sequence ID" value="GGF40632.1"/>
    <property type="molecule type" value="Genomic_DNA"/>
</dbReference>
<dbReference type="Pfam" id="PF02739">
    <property type="entry name" value="5_3_exonuc_N"/>
    <property type="match status" value="1"/>
</dbReference>
<name>A0A917F217_9ACTN</name>